<dbReference type="Proteomes" id="UP000887565">
    <property type="component" value="Unplaced"/>
</dbReference>
<proteinExistence type="predicted"/>
<sequence>MKEFKNAYKVVIQRFFYVIGGDFPQFISNLIVDDRVCSQILLSLVSKEGNLANLCSNVTNILEKIRKIRERRFFNSVAELKKFCRRSAPTP</sequence>
<evidence type="ECO:0000313" key="2">
    <source>
        <dbReference type="WBParaSite" id="nRc.2.0.1.t24350-RA"/>
    </source>
</evidence>
<evidence type="ECO:0000313" key="1">
    <source>
        <dbReference type="Proteomes" id="UP000887565"/>
    </source>
</evidence>
<reference evidence="2" key="1">
    <citation type="submission" date="2022-11" db="UniProtKB">
        <authorList>
            <consortium name="WormBaseParasite"/>
        </authorList>
    </citation>
    <scope>IDENTIFICATION</scope>
</reference>
<dbReference type="WBParaSite" id="nRc.2.0.1.t24350-RA">
    <property type="protein sequence ID" value="nRc.2.0.1.t24350-RA"/>
    <property type="gene ID" value="nRc.2.0.1.g24350"/>
</dbReference>
<organism evidence="1 2">
    <name type="scientific">Romanomermis culicivorax</name>
    <name type="common">Nematode worm</name>
    <dbReference type="NCBI Taxonomy" id="13658"/>
    <lineage>
        <taxon>Eukaryota</taxon>
        <taxon>Metazoa</taxon>
        <taxon>Ecdysozoa</taxon>
        <taxon>Nematoda</taxon>
        <taxon>Enoplea</taxon>
        <taxon>Dorylaimia</taxon>
        <taxon>Mermithida</taxon>
        <taxon>Mermithoidea</taxon>
        <taxon>Mermithidae</taxon>
        <taxon>Romanomermis</taxon>
    </lineage>
</organism>
<keyword evidence="1" id="KW-1185">Reference proteome</keyword>
<dbReference type="AlphaFoldDB" id="A0A915JEV9"/>
<protein>
    <submittedName>
        <fullName evidence="2">Uncharacterized protein</fullName>
    </submittedName>
</protein>
<name>A0A915JEV9_ROMCU</name>
<accession>A0A915JEV9</accession>